<gene>
    <name evidence="1" type="ORF">10S14_52</name>
</gene>
<name>A0A2H4J2N4_9CAUD</name>
<organism evidence="1">
    <name type="scientific">uncultured Caudovirales phage</name>
    <dbReference type="NCBI Taxonomy" id="2100421"/>
    <lineage>
        <taxon>Viruses</taxon>
        <taxon>Duplodnaviria</taxon>
        <taxon>Heunggongvirae</taxon>
        <taxon>Uroviricota</taxon>
        <taxon>Caudoviricetes</taxon>
        <taxon>Peduoviridae</taxon>
        <taxon>Maltschvirus</taxon>
        <taxon>Maltschvirus maltsch</taxon>
    </lineage>
</organism>
<proteinExistence type="predicted"/>
<sequence>MGIIERYYLYREDGTEDIKVIKYENDVNEVYSLTGAHFSDEKKIMTDSDLKRFKGVYDLKYEEELGLQASLFDFYRGGT</sequence>
<evidence type="ECO:0000313" key="1">
    <source>
        <dbReference type="EMBL" id="ASN69374.1"/>
    </source>
</evidence>
<dbReference type="Pfam" id="PF11673">
    <property type="entry name" value="DUF3269"/>
    <property type="match status" value="1"/>
</dbReference>
<accession>A0A2H4J2N4</accession>
<protein>
    <submittedName>
        <fullName evidence="1">Uncharacterized protein</fullName>
    </submittedName>
</protein>
<dbReference type="EMBL" id="MF417889">
    <property type="protein sequence ID" value="ASN69374.1"/>
    <property type="molecule type" value="Genomic_DNA"/>
</dbReference>
<reference evidence="1" key="1">
    <citation type="submission" date="2017-06" db="EMBL/GenBank/DDBJ databases">
        <title>Novel phages from South African skin metaviromes.</title>
        <authorList>
            <person name="van Zyl L.J."/>
            <person name="Abrahams Y."/>
            <person name="Stander E.A."/>
            <person name="Kirby B.M."/>
            <person name="Clavaud C."/>
            <person name="Farcet C."/>
            <person name="Breton L."/>
            <person name="Trindade M.I."/>
        </authorList>
    </citation>
    <scope>NUCLEOTIDE SEQUENCE</scope>
</reference>
<dbReference type="InterPro" id="IPR021687">
    <property type="entry name" value="DUF3269"/>
</dbReference>